<organism evidence="5 6">
    <name type="scientific">Vibrio pectenicida</name>
    <dbReference type="NCBI Taxonomy" id="62763"/>
    <lineage>
        <taxon>Bacteria</taxon>
        <taxon>Pseudomonadati</taxon>
        <taxon>Pseudomonadota</taxon>
        <taxon>Gammaproteobacteria</taxon>
        <taxon>Vibrionales</taxon>
        <taxon>Vibrionaceae</taxon>
        <taxon>Vibrio</taxon>
    </lineage>
</organism>
<dbReference type="InterPro" id="IPR036691">
    <property type="entry name" value="Endo/exonu/phosph_ase_sf"/>
</dbReference>
<dbReference type="PANTHER" id="PTHR16320">
    <property type="entry name" value="SPHINGOMYELINASE FAMILY MEMBER"/>
    <property type="match status" value="1"/>
</dbReference>
<dbReference type="GO" id="GO:0005576">
    <property type="term" value="C:extracellular region"/>
    <property type="evidence" value="ECO:0007669"/>
    <property type="project" value="InterPro"/>
</dbReference>
<evidence type="ECO:0000313" key="6">
    <source>
        <dbReference type="Proteomes" id="UP000565719"/>
    </source>
</evidence>
<dbReference type="EMBL" id="VTXC01000095">
    <property type="protein sequence ID" value="NOH73402.1"/>
    <property type="molecule type" value="Genomic_DNA"/>
</dbReference>
<keyword evidence="2" id="KW-0378">Hydrolase</keyword>
<dbReference type="PANTHER" id="PTHR16320:SF23">
    <property type="entry name" value="SPHINGOMYELINASE C 1"/>
    <property type="match status" value="1"/>
</dbReference>
<dbReference type="SUPFAM" id="SSF56219">
    <property type="entry name" value="DNase I-like"/>
    <property type="match status" value="1"/>
</dbReference>
<feature type="chain" id="PRO_5030817508" evidence="3">
    <location>
        <begin position="21"/>
        <end position="432"/>
    </location>
</feature>
<dbReference type="InterPro" id="IPR005135">
    <property type="entry name" value="Endo/exonuclease/phosphatase"/>
</dbReference>
<evidence type="ECO:0000256" key="1">
    <source>
        <dbReference type="ARBA" id="ARBA00022729"/>
    </source>
</evidence>
<evidence type="ECO:0000259" key="4">
    <source>
        <dbReference type="Pfam" id="PF03372"/>
    </source>
</evidence>
<evidence type="ECO:0000256" key="2">
    <source>
        <dbReference type="ARBA" id="ARBA00022801"/>
    </source>
</evidence>
<dbReference type="InterPro" id="IPR038772">
    <property type="entry name" value="Sph/SMPD2-like"/>
</dbReference>
<dbReference type="RefSeq" id="WP_171362353.1">
    <property type="nucleotide sequence ID" value="NZ_VTXC01000095.1"/>
</dbReference>
<feature type="domain" description="Endonuclease/exonuclease/phosphatase" evidence="4">
    <location>
        <begin position="169"/>
        <end position="421"/>
    </location>
</feature>
<keyword evidence="1 3" id="KW-0732">Signal</keyword>
<dbReference type="CDD" id="cd09078">
    <property type="entry name" value="nSMase"/>
    <property type="match status" value="1"/>
</dbReference>
<proteinExistence type="predicted"/>
<dbReference type="AlphaFoldDB" id="A0A7Y4EG85"/>
<feature type="signal peptide" evidence="3">
    <location>
        <begin position="1"/>
        <end position="20"/>
    </location>
</feature>
<reference evidence="5 6" key="1">
    <citation type="submission" date="2019-09" db="EMBL/GenBank/DDBJ databases">
        <title>Draft genome sequencing and comparative genomics of hatchery-associated Vibrios.</title>
        <authorList>
            <person name="Kehlet-Delgado H."/>
            <person name="Mueller R.S."/>
        </authorList>
    </citation>
    <scope>NUCLEOTIDE SEQUENCE [LARGE SCALE GENOMIC DNA]</scope>
    <source>
        <strain evidence="5 6">99-46-Y</strain>
    </source>
</reference>
<evidence type="ECO:0000313" key="5">
    <source>
        <dbReference type="EMBL" id="NOH73402.1"/>
    </source>
</evidence>
<dbReference type="Proteomes" id="UP000565719">
    <property type="component" value="Unassembled WGS sequence"/>
</dbReference>
<gene>
    <name evidence="5" type="ORF">F0225_18995</name>
</gene>
<sequence>MKNTLLLYTILLMLTFTSQADTSIYILNNTPDEIDLTIVGQPSLWQKKNIGPLQPYKLTYVTELSRNSGVKSGKKYDIYTFLGETMLSLVIRLEGTFWGSNISYTLADPETIELGDLNTDRNIYASFKNDYQYYYKASYTGGYDKITLVIDKIIEETSRRSENNSLSILTYNTWMLSYVGKYMGVRDTLIANSRIVNNHDVVFMQELFRYENVQNIRWTMQNYFPYTSNKLDGGGSNTYDGGVLTFSKYPIVEQAQHVFENCKGTDCSADKGILYTKIMKGRYPYHLFNVHLGAWNSQAYRNIRMLQIGEIFTFINQLDLPNDEPIIIGGDFNIAKHKFPLDFEQMQRVLNVNEPPLEGTLRYSFDPYLNEHISYSDESDRERLDYILFVDNGSIVNSSSKITLPRSFQEDMWGVWDLSDHFAVSAQFTVGN</sequence>
<dbReference type="GO" id="GO:0004767">
    <property type="term" value="F:sphingomyelin phosphodiesterase activity"/>
    <property type="evidence" value="ECO:0007669"/>
    <property type="project" value="InterPro"/>
</dbReference>
<dbReference type="InterPro" id="IPR017766">
    <property type="entry name" value="Sphingomyelinase/PLipase_C"/>
</dbReference>
<dbReference type="Pfam" id="PF03372">
    <property type="entry name" value="Exo_endo_phos"/>
    <property type="match status" value="1"/>
</dbReference>
<name>A0A7Y4EG85_9VIBR</name>
<comment type="caution">
    <text evidence="5">The sequence shown here is derived from an EMBL/GenBank/DDBJ whole genome shotgun (WGS) entry which is preliminary data.</text>
</comment>
<protein>
    <submittedName>
        <fullName evidence="5">Sphingomyelin phosphodiesterase</fullName>
    </submittedName>
</protein>
<dbReference type="Gene3D" id="3.60.10.10">
    <property type="entry name" value="Endonuclease/exonuclease/phosphatase"/>
    <property type="match status" value="1"/>
</dbReference>
<evidence type="ECO:0000256" key="3">
    <source>
        <dbReference type="SAM" id="SignalP"/>
    </source>
</evidence>
<accession>A0A7Y4EG85</accession>